<comment type="similarity">
    <text evidence="2">Belongs to the disproportionating enzyme family.</text>
</comment>
<dbReference type="PANTHER" id="PTHR32438">
    <property type="entry name" value="4-ALPHA-GLUCANOTRANSFERASE DPE1, CHLOROPLASTIC/AMYLOPLASTIC"/>
    <property type="match status" value="1"/>
</dbReference>
<sequence>MKKNYISKIVGTSVPLSALTTKTEPQRPGSFSAGLTLIDWLEKTHQKAWQLLPLHETQLEPNSATQHVSSPYKSYGIGLDPRFISETLSKPNQTDLNQFYNSQQDWLNDYALFCALRDFFGADNWTEWETPLRTRDKETLIKWQKKLAHQVEKHRQEQGRLHYQYSLIRNRARQREILLVGDLAFYLPVNSPLVWVNQHLFNLTEVSGLPNGPRAHFGRQIWGHPLYLWQKTERQKQIIELFKLRLTYLAGLFDWVRLDHAKGFYFYGAMNLTDPAKDKVKIGPGSKALKPILDHCRKISLKIFAEDSGDKLKGLRKTLTEYKIPGIRIFRYSLMTIKQPGIHPRYARVAKYPKNCLATSTTHDTETLMGYLNKLTMKQCQQLALQVKTEVGPDRQVFAQRIRQAIIDSPAFISLIPVQDWLLTTGRINVPGTETESNDPNWRYQLKIPVEELPIKPILTAMT</sequence>
<evidence type="ECO:0000256" key="6">
    <source>
        <dbReference type="ARBA" id="ARBA00022679"/>
    </source>
</evidence>
<dbReference type="EC" id="2.4.1.25" evidence="3"/>
<evidence type="ECO:0000256" key="1">
    <source>
        <dbReference type="ARBA" id="ARBA00000439"/>
    </source>
</evidence>
<proteinExistence type="inferred from homology"/>
<accession>A0A1J4RRB9</accession>
<evidence type="ECO:0000313" key="11">
    <source>
        <dbReference type="Proteomes" id="UP000183144"/>
    </source>
</evidence>
<dbReference type="InterPro" id="IPR017853">
    <property type="entry name" value="GH"/>
</dbReference>
<dbReference type="EMBL" id="MNUI01000029">
    <property type="protein sequence ID" value="OIN89455.1"/>
    <property type="molecule type" value="Genomic_DNA"/>
</dbReference>
<evidence type="ECO:0000256" key="9">
    <source>
        <dbReference type="ARBA" id="ARBA00031501"/>
    </source>
</evidence>
<dbReference type="InterPro" id="IPR003385">
    <property type="entry name" value="Glyco_hydro_77"/>
</dbReference>
<organism evidence="10 11">
    <name type="scientific">Candidatus Beckwithbacteria bacterium CG1_02_47_37</name>
    <dbReference type="NCBI Taxonomy" id="1805034"/>
    <lineage>
        <taxon>Bacteria</taxon>
        <taxon>Candidatus Beckwithiibacteriota</taxon>
    </lineage>
</organism>
<reference evidence="10 11" key="1">
    <citation type="journal article" date="2016" name="Environ. Microbiol.">
        <title>Genomic resolution of a cold subsurface aquifer community provides metabolic insights for novel microbes adapted to high CO concentrations.</title>
        <authorList>
            <person name="Probst A.J."/>
            <person name="Castelle C.J."/>
            <person name="Singh A."/>
            <person name="Brown C.T."/>
            <person name="Anantharaman K."/>
            <person name="Sharon I."/>
            <person name="Hug L.A."/>
            <person name="Burstein D."/>
            <person name="Emerson J.B."/>
            <person name="Thomas B.C."/>
            <person name="Banfield J.F."/>
        </authorList>
    </citation>
    <scope>NUCLEOTIDE SEQUENCE [LARGE SCALE GENOMIC DNA]</scope>
    <source>
        <strain evidence="10">CG1_02_47_37</strain>
    </source>
</reference>
<evidence type="ECO:0000256" key="3">
    <source>
        <dbReference type="ARBA" id="ARBA00012560"/>
    </source>
</evidence>
<evidence type="ECO:0000256" key="2">
    <source>
        <dbReference type="ARBA" id="ARBA00005684"/>
    </source>
</evidence>
<name>A0A1J4RRB9_9BACT</name>
<dbReference type="AlphaFoldDB" id="A0A1J4RRB9"/>
<evidence type="ECO:0000256" key="7">
    <source>
        <dbReference type="ARBA" id="ARBA00023277"/>
    </source>
</evidence>
<dbReference type="PANTHER" id="PTHR32438:SF5">
    <property type="entry name" value="4-ALPHA-GLUCANOTRANSFERASE DPE1, CHLOROPLASTIC_AMYLOPLASTIC"/>
    <property type="match status" value="1"/>
</dbReference>
<dbReference type="Pfam" id="PF02446">
    <property type="entry name" value="Glyco_hydro_77"/>
    <property type="match status" value="2"/>
</dbReference>
<dbReference type="Gene3D" id="3.20.20.80">
    <property type="entry name" value="Glycosidases"/>
    <property type="match status" value="2"/>
</dbReference>
<dbReference type="SUPFAM" id="SSF51445">
    <property type="entry name" value="(Trans)glycosidases"/>
    <property type="match status" value="1"/>
</dbReference>
<evidence type="ECO:0000256" key="8">
    <source>
        <dbReference type="ARBA" id="ARBA00031423"/>
    </source>
</evidence>
<comment type="catalytic activity">
    <reaction evidence="1">
        <text>Transfers a segment of a (1-&gt;4)-alpha-D-glucan to a new position in an acceptor, which may be glucose or a (1-&gt;4)-alpha-D-glucan.</text>
        <dbReference type="EC" id="2.4.1.25"/>
    </reaction>
</comment>
<evidence type="ECO:0000313" key="10">
    <source>
        <dbReference type="EMBL" id="OIN89455.1"/>
    </source>
</evidence>
<protein>
    <recommendedName>
        <fullName evidence="4">4-alpha-glucanotransferase</fullName>
        <ecNumber evidence="3">2.4.1.25</ecNumber>
    </recommendedName>
    <alternativeName>
        <fullName evidence="8">Amylomaltase</fullName>
    </alternativeName>
    <alternativeName>
        <fullName evidence="9">Disproportionating enzyme</fullName>
    </alternativeName>
</protein>
<gene>
    <name evidence="10" type="ORF">AUJ59_01550</name>
</gene>
<dbReference type="STRING" id="1805034.AUJ59_01550"/>
<evidence type="ECO:0000256" key="4">
    <source>
        <dbReference type="ARBA" id="ARBA00020295"/>
    </source>
</evidence>
<keyword evidence="5" id="KW-0328">Glycosyltransferase</keyword>
<keyword evidence="6" id="KW-0808">Transferase</keyword>
<keyword evidence="7" id="KW-0119">Carbohydrate metabolism</keyword>
<evidence type="ECO:0000256" key="5">
    <source>
        <dbReference type="ARBA" id="ARBA00022676"/>
    </source>
</evidence>
<dbReference type="GO" id="GO:0005975">
    <property type="term" value="P:carbohydrate metabolic process"/>
    <property type="evidence" value="ECO:0007669"/>
    <property type="project" value="InterPro"/>
</dbReference>
<dbReference type="GO" id="GO:0004134">
    <property type="term" value="F:4-alpha-glucanotransferase activity"/>
    <property type="evidence" value="ECO:0007669"/>
    <property type="project" value="UniProtKB-EC"/>
</dbReference>
<comment type="caution">
    <text evidence="10">The sequence shown here is derived from an EMBL/GenBank/DDBJ whole genome shotgun (WGS) entry which is preliminary data.</text>
</comment>
<dbReference type="Proteomes" id="UP000183144">
    <property type="component" value="Unassembled WGS sequence"/>
</dbReference>